<evidence type="ECO:0000256" key="1">
    <source>
        <dbReference type="SAM" id="Phobius"/>
    </source>
</evidence>
<dbReference type="AlphaFoldDB" id="A0A1H1RE99"/>
<dbReference type="OrthoDB" id="2579959at2"/>
<name>A0A1H1RE99_9CELL</name>
<proteinExistence type="predicted"/>
<dbReference type="Gene3D" id="2.160.20.80">
    <property type="entry name" value="E3 ubiquitin-protein ligase SopA"/>
    <property type="match status" value="1"/>
</dbReference>
<feature type="transmembrane region" description="Helical" evidence="1">
    <location>
        <begin position="20"/>
        <end position="37"/>
    </location>
</feature>
<dbReference type="SUPFAM" id="SSF141571">
    <property type="entry name" value="Pentapeptide repeat-like"/>
    <property type="match status" value="1"/>
</dbReference>
<dbReference type="EMBL" id="LT629776">
    <property type="protein sequence ID" value="SDS34097.1"/>
    <property type="molecule type" value="Genomic_DNA"/>
</dbReference>
<keyword evidence="1" id="KW-0812">Transmembrane</keyword>
<organism evidence="2 3">
    <name type="scientific">Paraoerskovia marina</name>
    <dbReference type="NCBI Taxonomy" id="545619"/>
    <lineage>
        <taxon>Bacteria</taxon>
        <taxon>Bacillati</taxon>
        <taxon>Actinomycetota</taxon>
        <taxon>Actinomycetes</taxon>
        <taxon>Micrococcales</taxon>
        <taxon>Cellulomonadaceae</taxon>
        <taxon>Paraoerskovia</taxon>
    </lineage>
</organism>
<dbReference type="PANTHER" id="PTHR14136:SF17">
    <property type="entry name" value="BTB_POZ DOMAIN-CONTAINING PROTEIN KCTD9"/>
    <property type="match status" value="1"/>
</dbReference>
<accession>A0A1H1RE99</accession>
<protein>
    <submittedName>
        <fullName evidence="2">Pentapeptide repeat-containing protein</fullName>
    </submittedName>
</protein>
<evidence type="ECO:0000313" key="3">
    <source>
        <dbReference type="Proteomes" id="UP000185663"/>
    </source>
</evidence>
<dbReference type="InterPro" id="IPR001646">
    <property type="entry name" value="5peptide_repeat"/>
</dbReference>
<evidence type="ECO:0000313" key="2">
    <source>
        <dbReference type="EMBL" id="SDS34097.1"/>
    </source>
</evidence>
<keyword evidence="1" id="KW-1133">Transmembrane helix</keyword>
<dbReference type="eggNOG" id="COG1357">
    <property type="taxonomic scope" value="Bacteria"/>
</dbReference>
<sequence>MGRVGGALRWFRDNDWTRDLTIGALLALFGLWLAATIEDRVAQRQEVAENTRWVRELSVRDITDPSLVGIDLAGAELSGLDMACGDDSEVGDDGARAANERCWDLRLVDFSGASMAGVDLAGADLRGATFVGSVLAGAELANAVGPTYSDMRDAVLVGATLDVSGLDLVDLRGADLSEADLRGTPGGSTCWDESTTWPSGADPGAVAAGACDAVAQALRISEQDLGLMLEPLDDSD</sequence>
<keyword evidence="3" id="KW-1185">Reference proteome</keyword>
<gene>
    <name evidence="2" type="ORF">SAMN04489860_1335</name>
</gene>
<reference evidence="2 3" key="1">
    <citation type="submission" date="2016-10" db="EMBL/GenBank/DDBJ databases">
        <authorList>
            <person name="de Groot N.N."/>
        </authorList>
    </citation>
    <scope>NUCLEOTIDE SEQUENCE [LARGE SCALE GENOMIC DNA]</scope>
    <source>
        <strain evidence="2 3">DSM 22126</strain>
    </source>
</reference>
<dbReference type="InterPro" id="IPR051082">
    <property type="entry name" value="Pentapeptide-BTB/POZ_domain"/>
</dbReference>
<keyword evidence="1" id="KW-0472">Membrane</keyword>
<dbReference type="RefSeq" id="WP_083372024.1">
    <property type="nucleotide sequence ID" value="NZ_LT629776.1"/>
</dbReference>
<dbReference type="Proteomes" id="UP000185663">
    <property type="component" value="Chromosome I"/>
</dbReference>
<dbReference type="Pfam" id="PF00805">
    <property type="entry name" value="Pentapeptide"/>
    <property type="match status" value="2"/>
</dbReference>
<dbReference type="STRING" id="545619.SAMN04489860_1335"/>
<dbReference type="PANTHER" id="PTHR14136">
    <property type="entry name" value="BTB_POZ DOMAIN-CONTAINING PROTEIN KCTD9"/>
    <property type="match status" value="1"/>
</dbReference>